<organism evidence="3 4">
    <name type="scientific">Sphingomonas carotinifaciens</name>
    <dbReference type="NCBI Taxonomy" id="1166323"/>
    <lineage>
        <taxon>Bacteria</taxon>
        <taxon>Pseudomonadati</taxon>
        <taxon>Pseudomonadota</taxon>
        <taxon>Alphaproteobacteria</taxon>
        <taxon>Sphingomonadales</taxon>
        <taxon>Sphingomonadaceae</taxon>
        <taxon>Sphingomonas</taxon>
    </lineage>
</organism>
<reference evidence="2 5" key="2">
    <citation type="submission" date="2019-12" db="EMBL/GenBank/DDBJ databases">
        <authorList>
            <person name="Zheng J."/>
        </authorList>
    </citation>
    <scope>NUCLEOTIDE SEQUENCE [LARGE SCALE GENOMIC DNA]</scope>
    <source>
        <strain evidence="2 5">DSM 27347</strain>
    </source>
</reference>
<accession>A0A1G7IHB6</accession>
<dbReference type="RefSeq" id="WP_149681673.1">
    <property type="nucleotide sequence ID" value="NZ_FNBI01000002.1"/>
</dbReference>
<evidence type="ECO:0000313" key="3">
    <source>
        <dbReference type="EMBL" id="SDF11914.1"/>
    </source>
</evidence>
<sequence>MATIVQPAGRARDRHVPGHALLPLAADGAAIGPAQDEDGLAPVAAVMREMATAIAADGVLVAWHDRDRAPVLLFAGGACAEERHTRDEITDRALRAATGIDPAMPGQWRALEDASTGGLLTTSIAAHGGTVTITSLFRRIGIAARSPARDAATRWLPIVQAVSRLWAGRLRALTRLRGLTAAVNTSDVGILLVDRDGQCVFANATAEAMIAAGDGLRRNGGLVAGRRLADTLRLQAAIEHVLGAGEPAGPGDAPVVALTREGRRPLLAAIMSGETGPAGQGGESAVIYVFDPEQDLRRVVEPACKLYGLSPVEARLTCLLADGLSLNAAAAAMHVREQTARSYLKQIFLKTDTNRQAELVWLMLKSAVRTAPGCRTHYV</sequence>
<evidence type="ECO:0000313" key="4">
    <source>
        <dbReference type="Proteomes" id="UP000323502"/>
    </source>
</evidence>
<dbReference type="InterPro" id="IPR036388">
    <property type="entry name" value="WH-like_DNA-bd_sf"/>
</dbReference>
<dbReference type="SMART" id="SM00421">
    <property type="entry name" value="HTH_LUXR"/>
    <property type="match status" value="1"/>
</dbReference>
<dbReference type="Proteomes" id="UP000436801">
    <property type="component" value="Unassembled WGS sequence"/>
</dbReference>
<proteinExistence type="predicted"/>
<dbReference type="EMBL" id="WSUT01000005">
    <property type="protein sequence ID" value="MWC44258.1"/>
    <property type="molecule type" value="Genomic_DNA"/>
</dbReference>
<evidence type="ECO:0000259" key="1">
    <source>
        <dbReference type="SMART" id="SM00421"/>
    </source>
</evidence>
<dbReference type="InterPro" id="IPR016032">
    <property type="entry name" value="Sig_transdc_resp-reg_C-effctor"/>
</dbReference>
<evidence type="ECO:0000313" key="2">
    <source>
        <dbReference type="EMBL" id="MWC44258.1"/>
    </source>
</evidence>
<dbReference type="InterPro" id="IPR000792">
    <property type="entry name" value="Tscrpt_reg_LuxR_C"/>
</dbReference>
<protein>
    <submittedName>
        <fullName evidence="3">DNA-binding transcriptional regulator, CsgD family</fullName>
    </submittedName>
    <submittedName>
        <fullName evidence="2">PAS domain-containing protein</fullName>
    </submittedName>
</protein>
<dbReference type="Proteomes" id="UP000323502">
    <property type="component" value="Unassembled WGS sequence"/>
</dbReference>
<keyword evidence="3" id="KW-0238">DNA-binding</keyword>
<dbReference type="OrthoDB" id="5497412at2"/>
<dbReference type="SUPFAM" id="SSF46894">
    <property type="entry name" value="C-terminal effector domain of the bipartite response regulators"/>
    <property type="match status" value="1"/>
</dbReference>
<dbReference type="AlphaFoldDB" id="A0A1G7IHB6"/>
<reference evidence="3 4" key="1">
    <citation type="submission" date="2016-10" db="EMBL/GenBank/DDBJ databases">
        <authorList>
            <person name="Varghese N."/>
            <person name="Submissions S."/>
        </authorList>
    </citation>
    <scope>NUCLEOTIDE SEQUENCE [LARGE SCALE GENOMIC DNA]</scope>
    <source>
        <strain evidence="3 4">S7-754</strain>
    </source>
</reference>
<feature type="domain" description="HTH luxR-type" evidence="1">
    <location>
        <begin position="306"/>
        <end position="363"/>
    </location>
</feature>
<dbReference type="GO" id="GO:0006355">
    <property type="term" value="P:regulation of DNA-templated transcription"/>
    <property type="evidence" value="ECO:0007669"/>
    <property type="project" value="InterPro"/>
</dbReference>
<dbReference type="Gene3D" id="1.10.10.10">
    <property type="entry name" value="Winged helix-like DNA-binding domain superfamily/Winged helix DNA-binding domain"/>
    <property type="match status" value="1"/>
</dbReference>
<gene>
    <name evidence="2" type="ORF">GQR91_11435</name>
    <name evidence="3" type="ORF">SAMN05216557_102244</name>
</gene>
<dbReference type="GO" id="GO:0003677">
    <property type="term" value="F:DNA binding"/>
    <property type="evidence" value="ECO:0007669"/>
    <property type="project" value="UniProtKB-KW"/>
</dbReference>
<name>A0A1G7IHB6_9SPHN</name>
<keyword evidence="4" id="KW-1185">Reference proteome</keyword>
<evidence type="ECO:0000313" key="5">
    <source>
        <dbReference type="Proteomes" id="UP000436801"/>
    </source>
</evidence>
<dbReference type="EMBL" id="FNBI01000002">
    <property type="protein sequence ID" value="SDF11914.1"/>
    <property type="molecule type" value="Genomic_DNA"/>
</dbReference>